<keyword evidence="1" id="KW-0812">Transmembrane</keyword>
<dbReference type="AlphaFoldDB" id="A0A285NTC9"/>
<keyword evidence="1" id="KW-0472">Membrane</keyword>
<evidence type="ECO:0000313" key="2">
    <source>
        <dbReference type="EMBL" id="SNZ12705.1"/>
    </source>
</evidence>
<organism evidence="2 3">
    <name type="scientific">Natronoarchaeum philippinense</name>
    <dbReference type="NCBI Taxonomy" id="558529"/>
    <lineage>
        <taxon>Archaea</taxon>
        <taxon>Methanobacteriati</taxon>
        <taxon>Methanobacteriota</taxon>
        <taxon>Stenosarchaea group</taxon>
        <taxon>Halobacteria</taxon>
        <taxon>Halobacteriales</taxon>
        <taxon>Natronoarchaeaceae</taxon>
    </lineage>
</organism>
<evidence type="ECO:0000256" key="1">
    <source>
        <dbReference type="SAM" id="Phobius"/>
    </source>
</evidence>
<reference evidence="2 3" key="1">
    <citation type="submission" date="2017-09" db="EMBL/GenBank/DDBJ databases">
        <authorList>
            <person name="Ehlers B."/>
            <person name="Leendertz F.H."/>
        </authorList>
    </citation>
    <scope>NUCLEOTIDE SEQUENCE [LARGE SCALE GENOMIC DNA]</scope>
    <source>
        <strain evidence="2 3">DSM 27208</strain>
    </source>
</reference>
<dbReference type="EMBL" id="OBEJ01000002">
    <property type="protein sequence ID" value="SNZ12705.1"/>
    <property type="molecule type" value="Genomic_DNA"/>
</dbReference>
<accession>A0A285NTC9</accession>
<sequence length="64" mass="6694">MEFDLQTTAALFIALIAVGVGSLIVAPMMSTSTVLMMVLPSMAVFGLLCLFLGIKHGQHQASGL</sequence>
<name>A0A285NTC9_NATPI</name>
<dbReference type="Pfam" id="PF24020">
    <property type="entry name" value="DUF7333"/>
    <property type="match status" value="1"/>
</dbReference>
<gene>
    <name evidence="2" type="ORF">SAMN06269185_1880</name>
</gene>
<evidence type="ECO:0000313" key="3">
    <source>
        <dbReference type="Proteomes" id="UP000219453"/>
    </source>
</evidence>
<feature type="transmembrane region" description="Helical" evidence="1">
    <location>
        <begin position="34"/>
        <end position="54"/>
    </location>
</feature>
<protein>
    <submittedName>
        <fullName evidence="2">Uncharacterized protein</fullName>
    </submittedName>
</protein>
<dbReference type="RefSeq" id="WP_097008805.1">
    <property type="nucleotide sequence ID" value="NZ_OBEJ01000002.1"/>
</dbReference>
<dbReference type="OrthoDB" id="214577at2157"/>
<proteinExistence type="predicted"/>
<feature type="transmembrane region" description="Helical" evidence="1">
    <location>
        <begin position="7"/>
        <end position="28"/>
    </location>
</feature>
<keyword evidence="3" id="KW-1185">Reference proteome</keyword>
<dbReference type="Proteomes" id="UP000219453">
    <property type="component" value="Unassembled WGS sequence"/>
</dbReference>
<keyword evidence="1" id="KW-1133">Transmembrane helix</keyword>
<dbReference type="InterPro" id="IPR055757">
    <property type="entry name" value="DUF7333"/>
</dbReference>